<keyword evidence="2" id="KW-0472">Membrane</keyword>
<organism evidence="4 5">
    <name type="scientific">Datura stramonium</name>
    <name type="common">Jimsonweed</name>
    <name type="synonym">Common thornapple</name>
    <dbReference type="NCBI Taxonomy" id="4076"/>
    <lineage>
        <taxon>Eukaryota</taxon>
        <taxon>Viridiplantae</taxon>
        <taxon>Streptophyta</taxon>
        <taxon>Embryophyta</taxon>
        <taxon>Tracheophyta</taxon>
        <taxon>Spermatophyta</taxon>
        <taxon>Magnoliopsida</taxon>
        <taxon>eudicotyledons</taxon>
        <taxon>Gunneridae</taxon>
        <taxon>Pentapetalae</taxon>
        <taxon>asterids</taxon>
        <taxon>lamiids</taxon>
        <taxon>Solanales</taxon>
        <taxon>Solanaceae</taxon>
        <taxon>Solanoideae</taxon>
        <taxon>Datureae</taxon>
        <taxon>Datura</taxon>
    </lineage>
</organism>
<dbReference type="InterPro" id="IPR033121">
    <property type="entry name" value="PEPTIDASE_A1"/>
</dbReference>
<dbReference type="PANTHER" id="PTHR13683">
    <property type="entry name" value="ASPARTYL PROTEASES"/>
    <property type="match status" value="1"/>
</dbReference>
<proteinExistence type="inferred from homology"/>
<name>A0ABS8VP11_DATST</name>
<evidence type="ECO:0000256" key="1">
    <source>
        <dbReference type="ARBA" id="ARBA00007447"/>
    </source>
</evidence>
<dbReference type="PANTHER" id="PTHR13683:SF398">
    <property type="entry name" value="ASPARTYL PROTEASE AED1-LIKE"/>
    <property type="match status" value="1"/>
</dbReference>
<sequence>MGNWMNKHIWTCFFLVYFGYHLTLPILGEKLSVPPHFQVVNVSSLQPKPYCQKSTSGATIGSQKLELVSRYGPCYPNGKTPTSGQLLNWDEDRVDRMNRRPEQPLPSILNGRGYYTVNVGIGTPRQNFNLMVDTGSLPTWVRCKPCTSGCKSEDSLFDSSKSSTYTNNTTSCSGPFSVSYGDKSSSKGTWGCDTLTGVEDVDAFIKNFRFGCGEEIGGDDFGDAAGILGLGRGESSLTTRIPSAVQKFSYYIPTTSSRKGDLLFGNKAKTKSDTCANVLYTPLVKGQNPVYYYVDLVGISVAGKKLQVPSTTFTSGGTVIDSGTIITRLPGEVYSALRAAFRRSMLKYTLLSEKVDDLLDTCYSLKGNEKQLVLPDITFHFGKGTAVVDMTLSAEGKLWTPHASKGTITCLAFAAAKELTIIGNVQQRGLNVIYDLEGERIGFGTNCAAP</sequence>
<dbReference type="Gene3D" id="2.40.70.10">
    <property type="entry name" value="Acid Proteases"/>
    <property type="match status" value="2"/>
</dbReference>
<evidence type="ECO:0000256" key="2">
    <source>
        <dbReference type="SAM" id="Phobius"/>
    </source>
</evidence>
<dbReference type="Pfam" id="PF00026">
    <property type="entry name" value="Asp"/>
    <property type="match status" value="1"/>
</dbReference>
<feature type="domain" description="Peptidase A1" evidence="3">
    <location>
        <begin position="115"/>
        <end position="444"/>
    </location>
</feature>
<dbReference type="PRINTS" id="PR00792">
    <property type="entry name" value="PEPSIN"/>
</dbReference>
<dbReference type="InterPro" id="IPR001461">
    <property type="entry name" value="Aspartic_peptidase_A1"/>
</dbReference>
<gene>
    <name evidence="4" type="ORF">HAX54_039367</name>
</gene>
<keyword evidence="2" id="KW-1133">Transmembrane helix</keyword>
<dbReference type="Proteomes" id="UP000823775">
    <property type="component" value="Unassembled WGS sequence"/>
</dbReference>
<feature type="transmembrane region" description="Helical" evidence="2">
    <location>
        <begin position="9"/>
        <end position="28"/>
    </location>
</feature>
<comment type="caution">
    <text evidence="4">The sequence shown here is derived from an EMBL/GenBank/DDBJ whole genome shotgun (WGS) entry which is preliminary data.</text>
</comment>
<evidence type="ECO:0000313" key="5">
    <source>
        <dbReference type="Proteomes" id="UP000823775"/>
    </source>
</evidence>
<dbReference type="SUPFAM" id="SSF50630">
    <property type="entry name" value="Acid proteases"/>
    <property type="match status" value="1"/>
</dbReference>
<protein>
    <recommendedName>
        <fullName evidence="3">Peptidase A1 domain-containing protein</fullName>
    </recommendedName>
</protein>
<dbReference type="PROSITE" id="PS51767">
    <property type="entry name" value="PEPTIDASE_A1"/>
    <property type="match status" value="1"/>
</dbReference>
<keyword evidence="2" id="KW-0812">Transmembrane</keyword>
<accession>A0ABS8VP11</accession>
<evidence type="ECO:0000259" key="3">
    <source>
        <dbReference type="PROSITE" id="PS51767"/>
    </source>
</evidence>
<dbReference type="EMBL" id="JACEIK010005450">
    <property type="protein sequence ID" value="MCE0481544.1"/>
    <property type="molecule type" value="Genomic_DNA"/>
</dbReference>
<evidence type="ECO:0000313" key="4">
    <source>
        <dbReference type="EMBL" id="MCE0481544.1"/>
    </source>
</evidence>
<keyword evidence="5" id="KW-1185">Reference proteome</keyword>
<reference evidence="4 5" key="1">
    <citation type="journal article" date="2021" name="BMC Genomics">
        <title>Datura genome reveals duplications of psychoactive alkaloid biosynthetic genes and high mutation rate following tissue culture.</title>
        <authorList>
            <person name="Rajewski A."/>
            <person name="Carter-House D."/>
            <person name="Stajich J."/>
            <person name="Litt A."/>
        </authorList>
    </citation>
    <scope>NUCLEOTIDE SEQUENCE [LARGE SCALE GENOMIC DNA]</scope>
    <source>
        <strain evidence="4">AR-01</strain>
    </source>
</reference>
<comment type="similarity">
    <text evidence="1">Belongs to the peptidase A1 family.</text>
</comment>
<dbReference type="InterPro" id="IPR021109">
    <property type="entry name" value="Peptidase_aspartic_dom_sf"/>
</dbReference>